<protein>
    <submittedName>
        <fullName evidence="2">Uncharacterized protein</fullName>
    </submittedName>
</protein>
<sequence>MTGFPGTWAAVELLTENPLLQSPVFSNSPLQESLKAAILEHLWPLPAGLAPQQIVTDQFSTYFTHFEQECSPSLSSYHSIRSFSDTFTILAIIRANPTLSLADLLTIIRATNPALAADEDKLLASIEFTVRLWLMVNVRTTMPAQRHVLALCFPWPKTQSLVDISTAERFSDSLNVVDMRKIANIRVLWTNDLAEHLTMRGKFLYLFSQVAVLKRIRMSGTSNNLLPPGLLDETVETLNLLIPQGNPPCNVWISKEVSRLGLDPQLQYRTTTNRSTRAYSYWQGRLLDLSDAFDKTKPTGPIQWWHDRRDMGQWWNYWLVVVGITLTLLFGLIQSITGILQVVGAGGGKN</sequence>
<reference evidence="2" key="1">
    <citation type="journal article" date="2023" name="Mol. Phylogenet. Evol.">
        <title>Genome-scale phylogeny and comparative genomics of the fungal order Sordariales.</title>
        <authorList>
            <person name="Hensen N."/>
            <person name="Bonometti L."/>
            <person name="Westerberg I."/>
            <person name="Brannstrom I.O."/>
            <person name="Guillou S."/>
            <person name="Cros-Aarteil S."/>
            <person name="Calhoun S."/>
            <person name="Haridas S."/>
            <person name="Kuo A."/>
            <person name="Mondo S."/>
            <person name="Pangilinan J."/>
            <person name="Riley R."/>
            <person name="LaButti K."/>
            <person name="Andreopoulos B."/>
            <person name="Lipzen A."/>
            <person name="Chen C."/>
            <person name="Yan M."/>
            <person name="Daum C."/>
            <person name="Ng V."/>
            <person name="Clum A."/>
            <person name="Steindorff A."/>
            <person name="Ohm R.A."/>
            <person name="Martin F."/>
            <person name="Silar P."/>
            <person name="Natvig D.O."/>
            <person name="Lalanne C."/>
            <person name="Gautier V."/>
            <person name="Ament-Velasquez S.L."/>
            <person name="Kruys A."/>
            <person name="Hutchinson M.I."/>
            <person name="Powell A.J."/>
            <person name="Barry K."/>
            <person name="Miller A.N."/>
            <person name="Grigoriev I.V."/>
            <person name="Debuchy R."/>
            <person name="Gladieux P."/>
            <person name="Hiltunen Thoren M."/>
            <person name="Johannesson H."/>
        </authorList>
    </citation>
    <scope>NUCLEOTIDE SEQUENCE</scope>
    <source>
        <strain evidence="2">CBS 141.50</strain>
    </source>
</reference>
<evidence type="ECO:0000313" key="3">
    <source>
        <dbReference type="Proteomes" id="UP001302676"/>
    </source>
</evidence>
<keyword evidence="3" id="KW-1185">Reference proteome</keyword>
<keyword evidence="1" id="KW-1133">Transmembrane helix</keyword>
<feature type="transmembrane region" description="Helical" evidence="1">
    <location>
        <begin position="317"/>
        <end position="343"/>
    </location>
</feature>
<proteinExistence type="predicted"/>
<organism evidence="2 3">
    <name type="scientific">Dichotomopilus funicola</name>
    <dbReference type="NCBI Taxonomy" id="1934379"/>
    <lineage>
        <taxon>Eukaryota</taxon>
        <taxon>Fungi</taxon>
        <taxon>Dikarya</taxon>
        <taxon>Ascomycota</taxon>
        <taxon>Pezizomycotina</taxon>
        <taxon>Sordariomycetes</taxon>
        <taxon>Sordariomycetidae</taxon>
        <taxon>Sordariales</taxon>
        <taxon>Chaetomiaceae</taxon>
        <taxon>Dichotomopilus</taxon>
    </lineage>
</organism>
<comment type="caution">
    <text evidence="2">The sequence shown here is derived from an EMBL/GenBank/DDBJ whole genome shotgun (WGS) entry which is preliminary data.</text>
</comment>
<keyword evidence="1" id="KW-0812">Transmembrane</keyword>
<gene>
    <name evidence="2" type="ORF">C8A04DRAFT_40552</name>
</gene>
<name>A0AAN6ZJA2_9PEZI</name>
<dbReference type="GeneID" id="87821600"/>
<keyword evidence="1" id="KW-0472">Membrane</keyword>
<evidence type="ECO:0000256" key="1">
    <source>
        <dbReference type="SAM" id="Phobius"/>
    </source>
</evidence>
<accession>A0AAN6ZJA2</accession>
<reference evidence="2" key="2">
    <citation type="submission" date="2023-05" db="EMBL/GenBank/DDBJ databases">
        <authorList>
            <consortium name="Lawrence Berkeley National Laboratory"/>
            <person name="Steindorff A."/>
            <person name="Hensen N."/>
            <person name="Bonometti L."/>
            <person name="Westerberg I."/>
            <person name="Brannstrom I.O."/>
            <person name="Guillou S."/>
            <person name="Cros-Aarteil S."/>
            <person name="Calhoun S."/>
            <person name="Haridas S."/>
            <person name="Kuo A."/>
            <person name="Mondo S."/>
            <person name="Pangilinan J."/>
            <person name="Riley R."/>
            <person name="Labutti K."/>
            <person name="Andreopoulos B."/>
            <person name="Lipzen A."/>
            <person name="Chen C."/>
            <person name="Yanf M."/>
            <person name="Daum C."/>
            <person name="Ng V."/>
            <person name="Clum A."/>
            <person name="Ohm R."/>
            <person name="Martin F."/>
            <person name="Silar P."/>
            <person name="Natvig D."/>
            <person name="Lalanne C."/>
            <person name="Gautier V."/>
            <person name="Ament-Velasquez S.L."/>
            <person name="Kruys A."/>
            <person name="Hutchinson M.I."/>
            <person name="Powell A.J."/>
            <person name="Barry K."/>
            <person name="Miller A.N."/>
            <person name="Grigoriev I.V."/>
            <person name="Debuchy R."/>
            <person name="Gladieux P."/>
            <person name="Thoren M.H."/>
            <person name="Johannesson H."/>
        </authorList>
    </citation>
    <scope>NUCLEOTIDE SEQUENCE</scope>
    <source>
        <strain evidence="2">CBS 141.50</strain>
    </source>
</reference>
<dbReference type="Proteomes" id="UP001302676">
    <property type="component" value="Unassembled WGS sequence"/>
</dbReference>
<dbReference type="EMBL" id="MU853655">
    <property type="protein sequence ID" value="KAK4139629.1"/>
    <property type="molecule type" value="Genomic_DNA"/>
</dbReference>
<dbReference type="RefSeq" id="XP_062633000.1">
    <property type="nucleotide sequence ID" value="XM_062784987.1"/>
</dbReference>
<evidence type="ECO:0000313" key="2">
    <source>
        <dbReference type="EMBL" id="KAK4139629.1"/>
    </source>
</evidence>
<dbReference type="AlphaFoldDB" id="A0AAN6ZJA2"/>